<keyword evidence="3" id="KW-1185">Reference proteome</keyword>
<evidence type="ECO:0000313" key="2">
    <source>
        <dbReference type="EMBL" id="EPF74606.1"/>
    </source>
</evidence>
<proteinExistence type="predicted"/>
<dbReference type="PATRIC" id="fig|421052.3.peg.1338"/>
<evidence type="ECO:0008006" key="4">
    <source>
        <dbReference type="Google" id="ProtNLM"/>
    </source>
</evidence>
<comment type="caution">
    <text evidence="2">The sequence shown here is derived from an EMBL/GenBank/DDBJ whole genome shotgun (WGS) entry which is preliminary data.</text>
</comment>
<dbReference type="STRING" id="632955.GCA_000829675_03152"/>
<accession>S3P6V5</accession>
<gene>
    <name evidence="2" type="ORF">F945_01373</name>
</gene>
<dbReference type="EMBL" id="ATGI01000017">
    <property type="protein sequence ID" value="EPF74606.1"/>
    <property type="molecule type" value="Genomic_DNA"/>
</dbReference>
<dbReference type="AlphaFoldDB" id="S3P6V5"/>
<dbReference type="eggNOG" id="ENOG5032A5X">
    <property type="taxonomic scope" value="Bacteria"/>
</dbReference>
<feature type="chain" id="PRO_5004523751" description="SnoaL-like domain-containing protein" evidence="1">
    <location>
        <begin position="19"/>
        <end position="233"/>
    </location>
</feature>
<dbReference type="RefSeq" id="WP_016655782.1">
    <property type="nucleotide sequence ID" value="NZ_KE340352.1"/>
</dbReference>
<keyword evidence="1" id="KW-0732">Signal</keyword>
<protein>
    <recommendedName>
        <fullName evidence="4">SnoaL-like domain-containing protein</fullName>
    </recommendedName>
</protein>
<dbReference type="HOGENOM" id="CLU_102836_0_0_6"/>
<name>S3P6V5_9GAMM</name>
<organism evidence="2 3">
    <name type="scientific">Acinetobacter rudis CIP 110305</name>
    <dbReference type="NCBI Taxonomy" id="421052"/>
    <lineage>
        <taxon>Bacteria</taxon>
        <taxon>Pseudomonadati</taxon>
        <taxon>Pseudomonadota</taxon>
        <taxon>Gammaproteobacteria</taxon>
        <taxon>Moraxellales</taxon>
        <taxon>Moraxellaceae</taxon>
        <taxon>Acinetobacter</taxon>
    </lineage>
</organism>
<dbReference type="Proteomes" id="UP000014568">
    <property type="component" value="Unassembled WGS sequence"/>
</dbReference>
<sequence length="233" mass="26649">MKKILISILMMVSSGAYAKDLQCADSYKTFESIEAESIKLLKSGSLEELKAHSDKYDLTYLSSDKHPGQRYFYGEWIDESEAEAGLAILATMFRSEKMKHIQSIPLKPKANFISSIGEICVVPTKNQTVFLGETLKSNTDIIYVRKLENNQWYLYSFIGSELKEDFEEFFPDFPKSIKLTPSSTRNGGREVSSTEMSIKMLEALNIEVTPEMLNELKKKQKEVEDRKKQNLLN</sequence>
<dbReference type="OrthoDB" id="6713624at2"/>
<reference evidence="2 3" key="1">
    <citation type="submission" date="2013-06" db="EMBL/GenBank/DDBJ databases">
        <title>The Genome Sequence of Acinetobacter rudis CIP 110305.</title>
        <authorList>
            <consortium name="The Broad Institute Genome Sequencing Platform"/>
            <consortium name="The Broad Institute Genome Sequencing Center for Infectious Disease"/>
            <person name="Cerqueira G."/>
            <person name="Feldgarden M."/>
            <person name="Courvalin P."/>
            <person name="Perichon B."/>
            <person name="Grillot-Courvalin C."/>
            <person name="Clermont D."/>
            <person name="Rocha E."/>
            <person name="Yoon E.-J."/>
            <person name="Nemec A."/>
            <person name="Young S.K."/>
            <person name="Zeng Q."/>
            <person name="Gargeya S."/>
            <person name="Fitzgerald M."/>
            <person name="Abouelleil A."/>
            <person name="Alvarado L."/>
            <person name="Berlin A.M."/>
            <person name="Chapman S.B."/>
            <person name="Dewar J."/>
            <person name="Goldberg J."/>
            <person name="Griggs A."/>
            <person name="Gujja S."/>
            <person name="Hansen M."/>
            <person name="Howarth C."/>
            <person name="Imamovic A."/>
            <person name="Larimer J."/>
            <person name="McCowan C."/>
            <person name="Murphy C."/>
            <person name="Pearson M."/>
            <person name="Priest M."/>
            <person name="Roberts A."/>
            <person name="Saif S."/>
            <person name="Shea T."/>
            <person name="Sykes S."/>
            <person name="Wortman J."/>
            <person name="Nusbaum C."/>
            <person name="Birren B."/>
        </authorList>
    </citation>
    <scope>NUCLEOTIDE SEQUENCE [LARGE SCALE GENOMIC DNA]</scope>
    <source>
        <strain evidence="2 3">CIP 110305</strain>
    </source>
</reference>
<evidence type="ECO:0000256" key="1">
    <source>
        <dbReference type="SAM" id="SignalP"/>
    </source>
</evidence>
<feature type="signal peptide" evidence="1">
    <location>
        <begin position="1"/>
        <end position="18"/>
    </location>
</feature>
<evidence type="ECO:0000313" key="3">
    <source>
        <dbReference type="Proteomes" id="UP000014568"/>
    </source>
</evidence>